<feature type="transmembrane region" description="Helical" evidence="6">
    <location>
        <begin position="83"/>
        <end position="101"/>
    </location>
</feature>
<dbReference type="Pfam" id="PF07690">
    <property type="entry name" value="MFS_1"/>
    <property type="match status" value="2"/>
</dbReference>
<feature type="transmembrane region" description="Helical" evidence="6">
    <location>
        <begin position="362"/>
        <end position="381"/>
    </location>
</feature>
<comment type="subcellular location">
    <subcellularLocation>
        <location evidence="1">Membrane</location>
        <topology evidence="1">Multi-pass membrane protein</topology>
    </subcellularLocation>
</comment>
<protein>
    <submittedName>
        <fullName evidence="9">Synaptic vesicle glycoprotein 2B isoform X1</fullName>
    </submittedName>
</protein>
<feature type="transmembrane region" description="Helical" evidence="6">
    <location>
        <begin position="165"/>
        <end position="189"/>
    </location>
</feature>
<feature type="transmembrane region" description="Helical" evidence="6">
    <location>
        <begin position="479"/>
        <end position="498"/>
    </location>
</feature>
<dbReference type="PANTHER" id="PTHR23511:SF35">
    <property type="entry name" value="MAJOR FACILITATOR SUPERFAMILY (MFS) PROFILE DOMAIN-CONTAINING PROTEIN"/>
    <property type="match status" value="1"/>
</dbReference>
<accession>A0A6J1N4T5</accession>
<proteinExistence type="predicted"/>
<dbReference type="GO" id="GO:0016020">
    <property type="term" value="C:membrane"/>
    <property type="evidence" value="ECO:0007669"/>
    <property type="project" value="UniProtKB-SubCell"/>
</dbReference>
<dbReference type="RefSeq" id="XP_023940097.1">
    <property type="nucleotide sequence ID" value="XM_024084329.2"/>
</dbReference>
<dbReference type="SUPFAM" id="SSF103473">
    <property type="entry name" value="MFS general substrate transporter"/>
    <property type="match status" value="1"/>
</dbReference>
<dbReference type="InterPro" id="IPR020846">
    <property type="entry name" value="MFS_dom"/>
</dbReference>
<evidence type="ECO:0000313" key="9">
    <source>
        <dbReference type="RefSeq" id="XP_023940097.1"/>
    </source>
</evidence>
<evidence type="ECO:0000256" key="3">
    <source>
        <dbReference type="ARBA" id="ARBA00022692"/>
    </source>
</evidence>
<feature type="transmembrane region" description="Helical" evidence="6">
    <location>
        <begin position="42"/>
        <end position="63"/>
    </location>
</feature>
<dbReference type="GeneID" id="112047263"/>
<evidence type="ECO:0000256" key="6">
    <source>
        <dbReference type="SAM" id="Phobius"/>
    </source>
</evidence>
<feature type="transmembrane region" description="Helical" evidence="6">
    <location>
        <begin position="393"/>
        <end position="411"/>
    </location>
</feature>
<dbReference type="OrthoDB" id="433512at2759"/>
<organism evidence="8 9">
    <name type="scientific">Bicyclus anynana</name>
    <name type="common">Squinting bush brown butterfly</name>
    <dbReference type="NCBI Taxonomy" id="110368"/>
    <lineage>
        <taxon>Eukaryota</taxon>
        <taxon>Metazoa</taxon>
        <taxon>Ecdysozoa</taxon>
        <taxon>Arthropoda</taxon>
        <taxon>Hexapoda</taxon>
        <taxon>Insecta</taxon>
        <taxon>Pterygota</taxon>
        <taxon>Neoptera</taxon>
        <taxon>Endopterygota</taxon>
        <taxon>Lepidoptera</taxon>
        <taxon>Glossata</taxon>
        <taxon>Ditrysia</taxon>
        <taxon>Papilionoidea</taxon>
        <taxon>Nymphalidae</taxon>
        <taxon>Satyrinae</taxon>
        <taxon>Satyrini</taxon>
        <taxon>Mycalesina</taxon>
        <taxon>Bicyclus</taxon>
    </lineage>
</organism>
<keyword evidence="4 6" id="KW-1133">Transmembrane helix</keyword>
<dbReference type="PANTHER" id="PTHR23511">
    <property type="entry name" value="SYNAPTIC VESICLE GLYCOPROTEIN 2"/>
    <property type="match status" value="1"/>
</dbReference>
<keyword evidence="2" id="KW-0813">Transport</keyword>
<feature type="domain" description="Major facilitator superfamily (MFS) profile" evidence="7">
    <location>
        <begin position="40"/>
        <end position="503"/>
    </location>
</feature>
<feature type="transmembrane region" description="Helical" evidence="6">
    <location>
        <begin position="132"/>
        <end position="153"/>
    </location>
</feature>
<reference evidence="9" key="1">
    <citation type="submission" date="2025-08" db="UniProtKB">
        <authorList>
            <consortium name="RefSeq"/>
        </authorList>
    </citation>
    <scope>IDENTIFICATION</scope>
</reference>
<dbReference type="InterPro" id="IPR011701">
    <property type="entry name" value="MFS"/>
</dbReference>
<feature type="transmembrane region" description="Helical" evidence="6">
    <location>
        <begin position="108"/>
        <end position="126"/>
    </location>
</feature>
<keyword evidence="5 6" id="KW-0472">Membrane</keyword>
<feature type="transmembrane region" description="Helical" evidence="6">
    <location>
        <begin position="298"/>
        <end position="320"/>
    </location>
</feature>
<evidence type="ECO:0000256" key="4">
    <source>
        <dbReference type="ARBA" id="ARBA00022989"/>
    </source>
</evidence>
<dbReference type="Proteomes" id="UP001652582">
    <property type="component" value="Chromosome 9"/>
</dbReference>
<feature type="transmembrane region" description="Helical" evidence="6">
    <location>
        <begin position="450"/>
        <end position="473"/>
    </location>
</feature>
<keyword evidence="8" id="KW-1185">Reference proteome</keyword>
<dbReference type="InterPro" id="IPR036259">
    <property type="entry name" value="MFS_trans_sf"/>
</dbReference>
<dbReference type="GO" id="GO:0022857">
    <property type="term" value="F:transmembrane transporter activity"/>
    <property type="evidence" value="ECO:0007669"/>
    <property type="project" value="InterPro"/>
</dbReference>
<evidence type="ECO:0000313" key="8">
    <source>
        <dbReference type="Proteomes" id="UP001652582"/>
    </source>
</evidence>
<dbReference type="Gene3D" id="1.20.1250.20">
    <property type="entry name" value="MFS general substrate transporter like domains"/>
    <property type="match status" value="1"/>
</dbReference>
<feature type="transmembrane region" description="Helical" evidence="6">
    <location>
        <begin position="209"/>
        <end position="226"/>
    </location>
</feature>
<sequence length="516" mass="56546">MVTKNINTVSKIIDENDKIQNNEVDLDQALNVAGLGWYNIKYCLALSLFLIAAIMEPVGYSFLLPSAKCDLEITDSARGFIGSVPYIGIVLTSFPWGYLVDTRGRKKMIVYSSFAAGVFGILASFMPDLISFTIFKFLCALCIACPAAAPYSFIGELLPQRYRDVTLSIVNAMQITGAAMVPLLAWAILPLDFRVNFGLYVFRPWRLLGMLYSSSFLISAFIMSFGPESPKFLVSQGRHDESLETLKKIYSGNTSKPAEYYPVKRLKLPVQTEMEKPSFVQSLVQQTLPLIKPPYLKWMMLSGFLLFGLFATLNGLYMWLPDVLNRVLSGGSVGLTACDIIGQRLNETISANAECNDKITSITFMINTIANFSCAFIALAISSTVKFIGKKALMLLVYVTIGVFCVLINAVTQEILFAILLSSLPLTGLAIGPVNAYAGEIYPTKLRGMAIGLSMMVGRVGSIVGTNVAGLMINSVCEATFYLFGGGLIFCGALSLLLPRSKDKDSEKTKMEFTHL</sequence>
<gene>
    <name evidence="9" type="primary">LOC112047263</name>
</gene>
<dbReference type="KEGG" id="bany:112047263"/>
<evidence type="ECO:0000259" key="7">
    <source>
        <dbReference type="PROSITE" id="PS50850"/>
    </source>
</evidence>
<dbReference type="AlphaFoldDB" id="A0A6J1N4T5"/>
<evidence type="ECO:0000256" key="2">
    <source>
        <dbReference type="ARBA" id="ARBA00022448"/>
    </source>
</evidence>
<evidence type="ECO:0000256" key="1">
    <source>
        <dbReference type="ARBA" id="ARBA00004141"/>
    </source>
</evidence>
<keyword evidence="3 6" id="KW-0812">Transmembrane</keyword>
<feature type="transmembrane region" description="Helical" evidence="6">
    <location>
        <begin position="417"/>
        <end position="438"/>
    </location>
</feature>
<name>A0A6J1N4T5_BICAN</name>
<dbReference type="PROSITE" id="PS50850">
    <property type="entry name" value="MFS"/>
    <property type="match status" value="1"/>
</dbReference>
<evidence type="ECO:0000256" key="5">
    <source>
        <dbReference type="ARBA" id="ARBA00023136"/>
    </source>
</evidence>